<dbReference type="GO" id="GO:0016740">
    <property type="term" value="F:transferase activity"/>
    <property type="evidence" value="ECO:0007669"/>
    <property type="project" value="UniProtKB-KW"/>
</dbReference>
<keyword evidence="2" id="KW-1185">Reference proteome</keyword>
<evidence type="ECO:0000313" key="1">
    <source>
        <dbReference type="EMBL" id="WEX91242.1"/>
    </source>
</evidence>
<dbReference type="Pfam" id="PF11316">
    <property type="entry name" value="Rhamno_transf"/>
    <property type="match status" value="1"/>
</dbReference>
<dbReference type="RefSeq" id="WP_280663209.1">
    <property type="nucleotide sequence ID" value="NZ_CP120374.1"/>
</dbReference>
<accession>A0ABY8DMM3</accession>
<organism evidence="1 2">
    <name type="scientific">Sinorhizobium garamanticum</name>
    <dbReference type="NCBI Taxonomy" id="680247"/>
    <lineage>
        <taxon>Bacteria</taxon>
        <taxon>Pseudomonadati</taxon>
        <taxon>Pseudomonadota</taxon>
        <taxon>Alphaproteobacteria</taxon>
        <taxon>Hyphomicrobiales</taxon>
        <taxon>Rhizobiaceae</taxon>
        <taxon>Sinorhizobium/Ensifer group</taxon>
        <taxon>Sinorhizobium</taxon>
    </lineage>
</organism>
<keyword evidence="1" id="KW-0808">Transferase</keyword>
<proteinExistence type="predicted"/>
<dbReference type="EMBL" id="CP120374">
    <property type="protein sequence ID" value="WEX91242.1"/>
    <property type="molecule type" value="Genomic_DNA"/>
</dbReference>
<dbReference type="Proteomes" id="UP001229355">
    <property type="component" value="Chromosome 2"/>
</dbReference>
<evidence type="ECO:0000313" key="2">
    <source>
        <dbReference type="Proteomes" id="UP001229355"/>
    </source>
</evidence>
<reference evidence="1 2" key="1">
    <citation type="submission" date="2023-03" db="EMBL/GenBank/DDBJ databases">
        <authorList>
            <person name="Kaur S."/>
            <person name="Espinosa-Saiz D."/>
            <person name="Velazquez E."/>
            <person name="Menendez E."/>
            <person name="diCenzo G.C."/>
        </authorList>
    </citation>
    <scope>NUCLEOTIDE SEQUENCE [LARGE SCALE GENOMIC DNA]</scope>
    <source>
        <strain evidence="1 2">LMG 24692</strain>
    </source>
</reference>
<sequence length="292" mass="33377">MRIGLDHILLTRFNLPSPGIESLIRAKEGWLRERIDLFEQYCLPSVAAQTNQNFRWIVYFDPASPEWLKNRIVRHVESGMFTPIYRESVSREEMIGDIRGVIDRQHEVLITTNLDNDDGIAIDFVDRVQSVVPPCERVAIYVVNGLIRRGDRVYLRRDTRNAFNSVRETWSSPVTSWSAWHTELGDLMPVVEIDGYPGWLQVVHGSNVSNRVRGRLVSPLPVRKLFGRLLDGVGEPGRLDLGRDRLISLPARFIRECGRAVAKRIVLRTLGRDGLGSVKLLWKSRFGLLPKS</sequence>
<protein>
    <submittedName>
        <fullName evidence="1">Rhamnosyl transferase</fullName>
    </submittedName>
</protein>
<gene>
    <name evidence="1" type="ORF">PZN02_004886</name>
</gene>
<name>A0ABY8DMM3_9HYPH</name>
<dbReference type="InterPro" id="IPR021466">
    <property type="entry name" value="Put_rhamnosyl_transferase"/>
</dbReference>